<reference evidence="1 2" key="1">
    <citation type="submission" date="2018-10" db="EMBL/GenBank/DDBJ databases">
        <title>Sinomicrobium pectinilyticum sp. nov., a pectinase-producing bacterium isolated from alkaline and saline soil, and emended description of the genus Sinomicrobium.</title>
        <authorList>
            <person name="Cheng B."/>
            <person name="Li C."/>
            <person name="Lai Q."/>
            <person name="Du M."/>
            <person name="Shao Z."/>
            <person name="Xu P."/>
            <person name="Yang C."/>
        </authorList>
    </citation>
    <scope>NUCLEOTIDE SEQUENCE [LARGE SCALE GENOMIC DNA]</scope>
    <source>
        <strain evidence="1 2">5DNS001</strain>
    </source>
</reference>
<protein>
    <submittedName>
        <fullName evidence="1">Uncharacterized protein</fullName>
    </submittedName>
</protein>
<name>A0A3N0EKC1_SINP1</name>
<evidence type="ECO:0000313" key="1">
    <source>
        <dbReference type="EMBL" id="RNL88099.1"/>
    </source>
</evidence>
<dbReference type="Proteomes" id="UP000267469">
    <property type="component" value="Unassembled WGS sequence"/>
</dbReference>
<dbReference type="EMBL" id="RJTM01000064">
    <property type="protein sequence ID" value="RNL88099.1"/>
    <property type="molecule type" value="Genomic_DNA"/>
</dbReference>
<sequence>MLLIAFITTSGTVLLARHKEPSPPASFKIIVEKTANGIAMHGVEGTAWVDLSFSLRSNQSRVVNAHGMISLDDILSSNNEEHAGFMFVITKTKNGITLKGLKGTAWKALSFSLGEHEKQAIDQQGMTELH</sequence>
<evidence type="ECO:0000313" key="2">
    <source>
        <dbReference type="Proteomes" id="UP000267469"/>
    </source>
</evidence>
<keyword evidence="2" id="KW-1185">Reference proteome</keyword>
<proteinExistence type="predicted"/>
<dbReference type="AlphaFoldDB" id="A0A3N0EKC1"/>
<organism evidence="1 2">
    <name type="scientific">Sinomicrobium pectinilyticum</name>
    <dbReference type="NCBI Taxonomy" id="1084421"/>
    <lineage>
        <taxon>Bacteria</taxon>
        <taxon>Pseudomonadati</taxon>
        <taxon>Bacteroidota</taxon>
        <taxon>Flavobacteriia</taxon>
        <taxon>Flavobacteriales</taxon>
        <taxon>Flavobacteriaceae</taxon>
        <taxon>Sinomicrobium</taxon>
    </lineage>
</organism>
<gene>
    <name evidence="1" type="ORF">ED312_09275</name>
</gene>
<accession>A0A3N0EKC1</accession>
<comment type="caution">
    <text evidence="1">The sequence shown here is derived from an EMBL/GenBank/DDBJ whole genome shotgun (WGS) entry which is preliminary data.</text>
</comment>